<protein>
    <submittedName>
        <fullName evidence="1">Uncharacterized protein</fullName>
    </submittedName>
</protein>
<organism evidence="1">
    <name type="scientific">bioreactor metagenome</name>
    <dbReference type="NCBI Taxonomy" id="1076179"/>
    <lineage>
        <taxon>unclassified sequences</taxon>
        <taxon>metagenomes</taxon>
        <taxon>ecological metagenomes</taxon>
    </lineage>
</organism>
<gene>
    <name evidence="1" type="ORF">SDC9_46387</name>
</gene>
<reference evidence="1" key="1">
    <citation type="submission" date="2019-08" db="EMBL/GenBank/DDBJ databases">
        <authorList>
            <person name="Kucharzyk K."/>
            <person name="Murdoch R.W."/>
            <person name="Higgins S."/>
            <person name="Loffler F."/>
        </authorList>
    </citation>
    <scope>NUCLEOTIDE SEQUENCE</scope>
</reference>
<name>A0A644WCV6_9ZZZZ</name>
<sequence>MVVAAAVADLGSELVEVTPLDGLQPVGDAVQRRIGRGVVPDARGRALGVAEIPFERRSVALAPEP</sequence>
<dbReference type="EMBL" id="VSSQ01000712">
    <property type="protein sequence ID" value="MPM00164.1"/>
    <property type="molecule type" value="Genomic_DNA"/>
</dbReference>
<accession>A0A644WCV6</accession>
<evidence type="ECO:0000313" key="1">
    <source>
        <dbReference type="EMBL" id="MPM00164.1"/>
    </source>
</evidence>
<proteinExistence type="predicted"/>
<comment type="caution">
    <text evidence="1">The sequence shown here is derived from an EMBL/GenBank/DDBJ whole genome shotgun (WGS) entry which is preliminary data.</text>
</comment>
<dbReference type="AlphaFoldDB" id="A0A644WCV6"/>